<accession>A0A3P7INT6</accession>
<organism evidence="1 2">
    <name type="scientific">Strongylus vulgaris</name>
    <name type="common">Blood worm</name>
    <dbReference type="NCBI Taxonomy" id="40348"/>
    <lineage>
        <taxon>Eukaryota</taxon>
        <taxon>Metazoa</taxon>
        <taxon>Ecdysozoa</taxon>
        <taxon>Nematoda</taxon>
        <taxon>Chromadorea</taxon>
        <taxon>Rhabditida</taxon>
        <taxon>Rhabditina</taxon>
        <taxon>Rhabditomorpha</taxon>
        <taxon>Strongyloidea</taxon>
        <taxon>Strongylidae</taxon>
        <taxon>Strongylus</taxon>
    </lineage>
</organism>
<keyword evidence="2" id="KW-1185">Reference proteome</keyword>
<protein>
    <submittedName>
        <fullName evidence="1">Uncharacterized protein</fullName>
    </submittedName>
</protein>
<evidence type="ECO:0000313" key="2">
    <source>
        <dbReference type="Proteomes" id="UP000270094"/>
    </source>
</evidence>
<dbReference type="Proteomes" id="UP000270094">
    <property type="component" value="Unassembled WGS sequence"/>
</dbReference>
<proteinExistence type="predicted"/>
<dbReference type="AlphaFoldDB" id="A0A3P7INT6"/>
<gene>
    <name evidence="1" type="ORF">SVUK_LOCUS4451</name>
</gene>
<name>A0A3P7INT6_STRVU</name>
<reference evidence="1 2" key="1">
    <citation type="submission" date="2018-11" db="EMBL/GenBank/DDBJ databases">
        <authorList>
            <consortium name="Pathogen Informatics"/>
        </authorList>
    </citation>
    <scope>NUCLEOTIDE SEQUENCE [LARGE SCALE GENOMIC DNA]</scope>
</reference>
<dbReference type="EMBL" id="UYYB01012289">
    <property type="protein sequence ID" value="VDM69453.1"/>
    <property type="molecule type" value="Genomic_DNA"/>
</dbReference>
<sequence>MRPLRVGMHPTGNSPSHLLYRKSPPSNLMTTRSSAPTLLSPSTSLDSLFSVLDISHKMCSLELSSCGTVTTCISSFSCALSHTIYICSVYSLYIFKLSTLLKAYMLIGLCIKVYHHVVFLSCSHDDENKTSNLKGLSVQMMPCASIYTCIVFASTRQQGLKSGLYLRVKLHLTGISASVGAQIANEAVLESAIILLCNIIYPRYA</sequence>
<evidence type="ECO:0000313" key="1">
    <source>
        <dbReference type="EMBL" id="VDM69453.1"/>
    </source>
</evidence>